<dbReference type="CDD" id="cd16691">
    <property type="entry name" value="mRING-H2-C3H3C2_Mio"/>
    <property type="match status" value="1"/>
</dbReference>
<dbReference type="InterPro" id="IPR031488">
    <property type="entry name" value="Zn_ribbon_mio"/>
</dbReference>
<dbReference type="GO" id="GO:0005737">
    <property type="term" value="C:cytoplasm"/>
    <property type="evidence" value="ECO:0007669"/>
    <property type="project" value="TreeGrafter"/>
</dbReference>
<organism evidence="3 4">
    <name type="scientific">Nannochloropsis salina CCMP1776</name>
    <dbReference type="NCBI Taxonomy" id="1027361"/>
    <lineage>
        <taxon>Eukaryota</taxon>
        <taxon>Sar</taxon>
        <taxon>Stramenopiles</taxon>
        <taxon>Ochrophyta</taxon>
        <taxon>Eustigmatophyceae</taxon>
        <taxon>Eustigmatales</taxon>
        <taxon>Monodopsidaceae</taxon>
        <taxon>Microchloropsis</taxon>
        <taxon>Microchloropsis salina</taxon>
    </lineage>
</organism>
<evidence type="ECO:0008006" key="5">
    <source>
        <dbReference type="Google" id="ProtNLM"/>
    </source>
</evidence>
<evidence type="ECO:0000313" key="4">
    <source>
        <dbReference type="Proteomes" id="UP000355283"/>
    </source>
</evidence>
<name>A0A4D9CXW3_9STRA</name>
<dbReference type="AlphaFoldDB" id="A0A4D9CXW3"/>
<dbReference type="EMBL" id="SDOX01000047">
    <property type="protein sequence ID" value="TFJ83304.1"/>
    <property type="molecule type" value="Genomic_DNA"/>
</dbReference>
<accession>A0A4D9CXW3</accession>
<reference evidence="3 4" key="1">
    <citation type="submission" date="2019-01" db="EMBL/GenBank/DDBJ databases">
        <title>Nuclear Genome Assembly of the Microalgal Biofuel strain Nannochloropsis salina CCMP1776.</title>
        <authorList>
            <person name="Hovde B."/>
        </authorList>
    </citation>
    <scope>NUCLEOTIDE SEQUENCE [LARGE SCALE GENOMIC DNA]</scope>
    <source>
        <strain evidence="3 4">CCMP1776</strain>
    </source>
</reference>
<dbReference type="OrthoDB" id="41889at2759"/>
<protein>
    <recommendedName>
        <fullName evidence="5">WD repeat protein mio zinc-ribbon like domain-containing protein</fullName>
    </recommendedName>
</protein>
<evidence type="ECO:0000259" key="1">
    <source>
        <dbReference type="Pfam" id="PF13767"/>
    </source>
</evidence>
<dbReference type="Pfam" id="PF17034">
    <property type="entry name" value="zinc_ribbon_16"/>
    <property type="match status" value="1"/>
</dbReference>
<sequence>MTNKRSSPNSFFPAGRLPLPSVLVFVVFLLSSLFSVQDVRATPSNKVKFVSLLANDAVLDRYAAAVAATEPLREDRDRALRDNINPLHLWWVKTTKKNVLEAHKSGPRAEAIRRACTYHVTQSSRIIKSLGLSVADFNLITRRLAHDAVLRKKSWLSRQKPLLSCCPECRKPLPRCFLCLLPMGALNPYLELRRQIHQQQRQQQRGGGLPRPEAHQGADEEAALTKLSGVRFGEWWSWCQACGHGGHAHHVRGWFEGGREVCGVTGCRCRCMQRDTAIYGGGAGT</sequence>
<feature type="domain" description="DUF4168" evidence="1">
    <location>
        <begin position="56"/>
        <end position="153"/>
    </location>
</feature>
<dbReference type="InterPro" id="IPR037593">
    <property type="entry name" value="MIOS/Sea4"/>
</dbReference>
<dbReference type="Pfam" id="PF13767">
    <property type="entry name" value="DUF4168"/>
    <property type="match status" value="1"/>
</dbReference>
<feature type="domain" description="GATOR2 complex protein MIO zinc-ribbon like" evidence="2">
    <location>
        <begin position="228"/>
        <end position="273"/>
    </location>
</feature>
<proteinExistence type="predicted"/>
<dbReference type="InterPro" id="IPR025433">
    <property type="entry name" value="DUF4168"/>
</dbReference>
<evidence type="ECO:0000313" key="3">
    <source>
        <dbReference type="EMBL" id="TFJ83304.1"/>
    </source>
</evidence>
<gene>
    <name evidence="3" type="ORF">NSK_005368</name>
</gene>
<evidence type="ECO:0000259" key="2">
    <source>
        <dbReference type="Pfam" id="PF17034"/>
    </source>
</evidence>
<dbReference type="PANTHER" id="PTHR16453:SF9">
    <property type="entry name" value="GATOR COMPLEX PROTEIN MIOS"/>
    <property type="match status" value="1"/>
</dbReference>
<comment type="caution">
    <text evidence="3">The sequence shown here is derived from an EMBL/GenBank/DDBJ whole genome shotgun (WGS) entry which is preliminary data.</text>
</comment>
<dbReference type="Proteomes" id="UP000355283">
    <property type="component" value="Unassembled WGS sequence"/>
</dbReference>
<keyword evidence="4" id="KW-1185">Reference proteome</keyword>
<dbReference type="PANTHER" id="PTHR16453">
    <property type="entry name" value="WD40 DOMAIN-CONTAINING PROTEIN MIO FAMILY MEMBER"/>
    <property type="match status" value="1"/>
</dbReference>